<evidence type="ECO:0000313" key="1">
    <source>
        <dbReference type="EMBL" id="SCB95262.1"/>
    </source>
</evidence>
<protein>
    <submittedName>
        <fullName evidence="1">Uncharacterized protein</fullName>
    </submittedName>
</protein>
<reference evidence="2" key="1">
    <citation type="submission" date="2016-08" db="EMBL/GenBank/DDBJ databases">
        <authorList>
            <person name="Loux V."/>
            <person name="Rue O."/>
        </authorList>
    </citation>
    <scope>NUCLEOTIDE SEQUENCE [LARGE SCALE GENOMIC DNA]</scope>
    <source>
        <strain evidence="2">INRA Bc05-F1</strain>
    </source>
</reference>
<dbReference type="AlphaFoldDB" id="A0A1C4AKN5"/>
<sequence>MNIELHLDKGRMGNRIKF</sequence>
<organism evidence="1 2">
    <name type="scientific">Bacillus wiedmannii</name>
    <dbReference type="NCBI Taxonomy" id="1890302"/>
    <lineage>
        <taxon>Bacteria</taxon>
        <taxon>Bacillati</taxon>
        <taxon>Bacillota</taxon>
        <taxon>Bacilli</taxon>
        <taxon>Bacillales</taxon>
        <taxon>Bacillaceae</taxon>
        <taxon>Bacillus</taxon>
        <taxon>Bacillus cereus group</taxon>
    </lineage>
</organism>
<proteinExistence type="predicted"/>
<accession>A0A1C4AKN5</accession>
<evidence type="ECO:0000313" key="2">
    <source>
        <dbReference type="Proteomes" id="UP000196052"/>
    </source>
</evidence>
<dbReference type="Proteomes" id="UP000196052">
    <property type="component" value="Unassembled WGS sequence"/>
</dbReference>
<gene>
    <name evidence="1" type="ORF">BC05F1_00935</name>
</gene>
<dbReference type="EMBL" id="FMBE01000012">
    <property type="protein sequence ID" value="SCB95262.1"/>
    <property type="molecule type" value="Genomic_DNA"/>
</dbReference>
<name>A0A1C4AKN5_9BACI</name>